<dbReference type="GO" id="GO:0009435">
    <property type="term" value="P:NAD+ biosynthetic process"/>
    <property type="evidence" value="ECO:0007669"/>
    <property type="project" value="UniProtKB-UniRule"/>
</dbReference>
<name>A0A7R6PMW4_9BACT</name>
<dbReference type="GO" id="GO:0004515">
    <property type="term" value="F:nicotinate-nucleotide adenylyltransferase activity"/>
    <property type="evidence" value="ECO:0007669"/>
    <property type="project" value="UniProtKB-UniRule"/>
</dbReference>
<dbReference type="SUPFAM" id="SSF52374">
    <property type="entry name" value="Nucleotidylyl transferase"/>
    <property type="match status" value="1"/>
</dbReference>
<evidence type="ECO:0000256" key="9">
    <source>
        <dbReference type="ARBA" id="ARBA00023027"/>
    </source>
</evidence>
<feature type="domain" description="Cytidyltransferase-like" evidence="12">
    <location>
        <begin position="4"/>
        <end position="181"/>
    </location>
</feature>
<evidence type="ECO:0000256" key="5">
    <source>
        <dbReference type="ARBA" id="ARBA00022679"/>
    </source>
</evidence>
<dbReference type="KEGG" id="thyd:TTHT_0436"/>
<accession>A0A7R6PMW4</accession>
<dbReference type="RefSeq" id="WP_201328370.1">
    <property type="nucleotide sequence ID" value="NZ_AP017470.1"/>
</dbReference>
<proteinExistence type="inferred from homology"/>
<dbReference type="Pfam" id="PF01467">
    <property type="entry name" value="CTP_transf_like"/>
    <property type="match status" value="1"/>
</dbReference>
<evidence type="ECO:0000256" key="11">
    <source>
        <dbReference type="HAMAP-Rule" id="MF_00244"/>
    </source>
</evidence>
<gene>
    <name evidence="11 13" type="primary">nadD</name>
    <name evidence="13" type="ORF">TTHT_0436</name>
</gene>
<keyword evidence="4 11" id="KW-0662">Pyridine nucleotide biosynthesis</keyword>
<evidence type="ECO:0000313" key="13">
    <source>
        <dbReference type="EMBL" id="BBB32031.1"/>
    </source>
</evidence>
<keyword evidence="7 11" id="KW-0547">Nucleotide-binding</keyword>
<dbReference type="EMBL" id="AP017470">
    <property type="protein sequence ID" value="BBB32031.1"/>
    <property type="molecule type" value="Genomic_DNA"/>
</dbReference>
<evidence type="ECO:0000256" key="10">
    <source>
        <dbReference type="ARBA" id="ARBA00048721"/>
    </source>
</evidence>
<evidence type="ECO:0000256" key="6">
    <source>
        <dbReference type="ARBA" id="ARBA00022695"/>
    </source>
</evidence>
<comment type="catalytic activity">
    <reaction evidence="10 11">
        <text>nicotinate beta-D-ribonucleotide + ATP + H(+) = deamido-NAD(+) + diphosphate</text>
        <dbReference type="Rhea" id="RHEA:22860"/>
        <dbReference type="ChEBI" id="CHEBI:15378"/>
        <dbReference type="ChEBI" id="CHEBI:30616"/>
        <dbReference type="ChEBI" id="CHEBI:33019"/>
        <dbReference type="ChEBI" id="CHEBI:57502"/>
        <dbReference type="ChEBI" id="CHEBI:58437"/>
        <dbReference type="EC" id="2.7.7.18"/>
    </reaction>
</comment>
<evidence type="ECO:0000259" key="12">
    <source>
        <dbReference type="Pfam" id="PF01467"/>
    </source>
</evidence>
<dbReference type="NCBIfam" id="TIGR00482">
    <property type="entry name" value="nicotinate (nicotinamide) nucleotide adenylyltransferase"/>
    <property type="match status" value="1"/>
</dbReference>
<evidence type="ECO:0000256" key="4">
    <source>
        <dbReference type="ARBA" id="ARBA00022642"/>
    </source>
</evidence>
<evidence type="ECO:0000256" key="1">
    <source>
        <dbReference type="ARBA" id="ARBA00002324"/>
    </source>
</evidence>
<dbReference type="HAMAP" id="MF_00244">
    <property type="entry name" value="NaMN_adenylyltr"/>
    <property type="match status" value="1"/>
</dbReference>
<comment type="function">
    <text evidence="1 11">Catalyzes the reversible adenylation of nicotinate mononucleotide (NaMN) to nicotinic acid adenine dinucleotide (NaAD).</text>
</comment>
<keyword evidence="14" id="KW-1185">Reference proteome</keyword>
<evidence type="ECO:0000256" key="7">
    <source>
        <dbReference type="ARBA" id="ARBA00022741"/>
    </source>
</evidence>
<evidence type="ECO:0000256" key="8">
    <source>
        <dbReference type="ARBA" id="ARBA00022840"/>
    </source>
</evidence>
<comment type="similarity">
    <text evidence="3 11">Belongs to the NadD family.</text>
</comment>
<dbReference type="PANTHER" id="PTHR39321">
    <property type="entry name" value="NICOTINATE-NUCLEOTIDE ADENYLYLTRANSFERASE-RELATED"/>
    <property type="match status" value="1"/>
</dbReference>
<keyword evidence="9 11" id="KW-0520">NAD</keyword>
<evidence type="ECO:0000313" key="14">
    <source>
        <dbReference type="Proteomes" id="UP000595564"/>
    </source>
</evidence>
<dbReference type="EC" id="2.7.7.18" evidence="11"/>
<evidence type="ECO:0000256" key="3">
    <source>
        <dbReference type="ARBA" id="ARBA00009014"/>
    </source>
</evidence>
<organism evidence="13 14">
    <name type="scientific">Thermotomaculum hydrothermale</name>
    <dbReference type="NCBI Taxonomy" id="981385"/>
    <lineage>
        <taxon>Bacteria</taxon>
        <taxon>Pseudomonadati</taxon>
        <taxon>Acidobacteriota</taxon>
        <taxon>Holophagae</taxon>
        <taxon>Thermotomaculales</taxon>
        <taxon>Thermotomaculaceae</taxon>
        <taxon>Thermotomaculum</taxon>
    </lineage>
</organism>
<keyword evidence="5 11" id="KW-0808">Transferase</keyword>
<dbReference type="GO" id="GO:0005524">
    <property type="term" value="F:ATP binding"/>
    <property type="evidence" value="ECO:0007669"/>
    <property type="project" value="UniProtKB-KW"/>
</dbReference>
<comment type="pathway">
    <text evidence="2 11">Cofactor biosynthesis; NAD(+) biosynthesis; deamido-NAD(+) from nicotinate D-ribonucleotide: step 1/1.</text>
</comment>
<dbReference type="PANTHER" id="PTHR39321:SF3">
    <property type="entry name" value="PHOSPHOPANTETHEINE ADENYLYLTRANSFERASE"/>
    <property type="match status" value="1"/>
</dbReference>
<keyword evidence="8 11" id="KW-0067">ATP-binding</keyword>
<dbReference type="AlphaFoldDB" id="A0A7R6PMW4"/>
<dbReference type="InterPro" id="IPR005248">
    <property type="entry name" value="NadD/NMNAT"/>
</dbReference>
<dbReference type="Proteomes" id="UP000595564">
    <property type="component" value="Chromosome"/>
</dbReference>
<dbReference type="InterPro" id="IPR004821">
    <property type="entry name" value="Cyt_trans-like"/>
</dbReference>
<dbReference type="UniPathway" id="UPA00253">
    <property type="reaction ID" value="UER00332"/>
</dbReference>
<evidence type="ECO:0000256" key="2">
    <source>
        <dbReference type="ARBA" id="ARBA00005019"/>
    </source>
</evidence>
<protein>
    <recommendedName>
        <fullName evidence="11">Probable nicotinate-nucleotide adenylyltransferase</fullName>
        <ecNumber evidence="11">2.7.7.18</ecNumber>
    </recommendedName>
    <alternativeName>
        <fullName evidence="11">Deamido-NAD(+) diphosphorylase</fullName>
    </alternativeName>
    <alternativeName>
        <fullName evidence="11">Deamido-NAD(+) pyrophosphorylase</fullName>
    </alternativeName>
    <alternativeName>
        <fullName evidence="11">Nicotinate mononucleotide adenylyltransferase</fullName>
        <shortName evidence="11">NaMN adenylyltransferase</shortName>
    </alternativeName>
</protein>
<dbReference type="Gene3D" id="3.40.50.620">
    <property type="entry name" value="HUPs"/>
    <property type="match status" value="1"/>
</dbReference>
<dbReference type="InterPro" id="IPR014729">
    <property type="entry name" value="Rossmann-like_a/b/a_fold"/>
</dbReference>
<sequence length="208" mass="24133">MIGFYGGSFNPIHIGHIEVSKFLLKSPYIEKICFTPVYKHPFNKSLAPFEDRVNMIKLAIQRENNLCLSEAEKEKGGVSYTIDLLEFLKDKFGDNFFFLGGLDTLNSIDRWKDWEYIVSNFNILFTTRAEVNLDSEKIEKVKQVSKRNFNIVKKIEDLNPKGLNLIEVPYIPVSSTLIRNRIKNGEDLSGILHSNVISYIYRKKLYKE</sequence>
<dbReference type="CDD" id="cd02165">
    <property type="entry name" value="NMNAT"/>
    <property type="match status" value="1"/>
</dbReference>
<keyword evidence="6 11" id="KW-0548">Nucleotidyltransferase</keyword>
<reference evidence="13 14" key="1">
    <citation type="journal article" date="2012" name="Extremophiles">
        <title>Thermotomaculum hydrothermale gen. nov., sp. nov., a novel heterotrophic thermophile within the phylum Acidobacteria from a deep-sea hydrothermal vent chimney in the Southern Okinawa Trough.</title>
        <authorList>
            <person name="Izumi H."/>
            <person name="Nunoura T."/>
            <person name="Miyazaki M."/>
            <person name="Mino S."/>
            <person name="Toki T."/>
            <person name="Takai K."/>
            <person name="Sako Y."/>
            <person name="Sawabe T."/>
            <person name="Nakagawa S."/>
        </authorList>
    </citation>
    <scope>NUCLEOTIDE SEQUENCE [LARGE SCALE GENOMIC DNA]</scope>
    <source>
        <strain evidence="13 14">AC55</strain>
    </source>
</reference>